<proteinExistence type="predicted"/>
<accession>R7QDU1</accession>
<dbReference type="Gene3D" id="3.10.110.10">
    <property type="entry name" value="Ubiquitin Conjugating Enzyme"/>
    <property type="match status" value="1"/>
</dbReference>
<keyword evidence="4" id="KW-1185">Reference proteome</keyword>
<gene>
    <name evidence="3" type="ORF">CHC_T00004619001</name>
</gene>
<dbReference type="Proteomes" id="UP000012073">
    <property type="component" value="Unassembled WGS sequence"/>
</dbReference>
<reference evidence="4" key="1">
    <citation type="journal article" date="2013" name="Proc. Natl. Acad. Sci. U.S.A.">
        <title>Genome structure and metabolic features in the red seaweed Chondrus crispus shed light on evolution of the Archaeplastida.</title>
        <authorList>
            <person name="Collen J."/>
            <person name="Porcel B."/>
            <person name="Carre W."/>
            <person name="Ball S.G."/>
            <person name="Chaparro C."/>
            <person name="Tonon T."/>
            <person name="Barbeyron T."/>
            <person name="Michel G."/>
            <person name="Noel B."/>
            <person name="Valentin K."/>
            <person name="Elias M."/>
            <person name="Artiguenave F."/>
            <person name="Arun A."/>
            <person name="Aury J.M."/>
            <person name="Barbosa-Neto J.F."/>
            <person name="Bothwell J.H."/>
            <person name="Bouget F.Y."/>
            <person name="Brillet L."/>
            <person name="Cabello-Hurtado F."/>
            <person name="Capella-Gutierrez S."/>
            <person name="Charrier B."/>
            <person name="Cladiere L."/>
            <person name="Cock J.M."/>
            <person name="Coelho S.M."/>
            <person name="Colleoni C."/>
            <person name="Czjzek M."/>
            <person name="Da Silva C."/>
            <person name="Delage L."/>
            <person name="Denoeud F."/>
            <person name="Deschamps P."/>
            <person name="Dittami S.M."/>
            <person name="Gabaldon T."/>
            <person name="Gachon C.M."/>
            <person name="Groisillier A."/>
            <person name="Herve C."/>
            <person name="Jabbari K."/>
            <person name="Katinka M."/>
            <person name="Kloareg B."/>
            <person name="Kowalczyk N."/>
            <person name="Labadie K."/>
            <person name="Leblanc C."/>
            <person name="Lopez P.J."/>
            <person name="McLachlan D.H."/>
            <person name="Meslet-Cladiere L."/>
            <person name="Moustafa A."/>
            <person name="Nehr Z."/>
            <person name="Nyvall Collen P."/>
            <person name="Panaud O."/>
            <person name="Partensky F."/>
            <person name="Poulain J."/>
            <person name="Rensing S.A."/>
            <person name="Rousvoal S."/>
            <person name="Samson G."/>
            <person name="Symeonidi A."/>
            <person name="Weissenbach J."/>
            <person name="Zambounis A."/>
            <person name="Wincker P."/>
            <person name="Boyen C."/>
        </authorList>
    </citation>
    <scope>NUCLEOTIDE SEQUENCE [LARGE SCALE GENOMIC DNA]</scope>
    <source>
        <strain evidence="4">cv. Stackhouse</strain>
    </source>
</reference>
<dbReference type="STRING" id="2769.R7QDU1"/>
<evidence type="ECO:0000313" key="4">
    <source>
        <dbReference type="Proteomes" id="UP000012073"/>
    </source>
</evidence>
<dbReference type="PROSITE" id="PS50127">
    <property type="entry name" value="UBC_2"/>
    <property type="match status" value="1"/>
</dbReference>
<protein>
    <recommendedName>
        <fullName evidence="2">UBC core domain-containing protein</fullName>
    </recommendedName>
</protein>
<dbReference type="CDD" id="cd23802">
    <property type="entry name" value="UBCc_UBE2Q"/>
    <property type="match status" value="1"/>
</dbReference>
<dbReference type="PhylomeDB" id="R7QDU1"/>
<evidence type="ECO:0000259" key="2">
    <source>
        <dbReference type="PROSITE" id="PS50127"/>
    </source>
</evidence>
<evidence type="ECO:0000256" key="1">
    <source>
        <dbReference type="SAM" id="MobiDB-lite"/>
    </source>
</evidence>
<dbReference type="InterPro" id="IPR016135">
    <property type="entry name" value="UBQ-conjugating_enzyme/RWD"/>
</dbReference>
<feature type="region of interest" description="Disordered" evidence="1">
    <location>
        <begin position="61"/>
        <end position="90"/>
    </location>
</feature>
<evidence type="ECO:0000313" key="3">
    <source>
        <dbReference type="EMBL" id="CDF36254.1"/>
    </source>
</evidence>
<feature type="domain" description="UBC core" evidence="2">
    <location>
        <begin position="99"/>
        <end position="272"/>
    </location>
</feature>
<dbReference type="SUPFAM" id="SSF54495">
    <property type="entry name" value="UBC-like"/>
    <property type="match status" value="1"/>
</dbReference>
<dbReference type="Gramene" id="CDF36254">
    <property type="protein sequence ID" value="CDF36254"/>
    <property type="gene ID" value="CHC_T00004619001"/>
</dbReference>
<dbReference type="AlphaFoldDB" id="R7QDU1"/>
<name>R7QDU1_CHOCR</name>
<dbReference type="Pfam" id="PF00179">
    <property type="entry name" value="UQ_con"/>
    <property type="match status" value="1"/>
</dbReference>
<dbReference type="SMART" id="SM00212">
    <property type="entry name" value="UBCc"/>
    <property type="match status" value="1"/>
</dbReference>
<dbReference type="GeneID" id="17323790"/>
<dbReference type="OrthoDB" id="10250008at2759"/>
<dbReference type="EMBL" id="HG001769">
    <property type="protein sequence ID" value="CDF36254.1"/>
    <property type="molecule type" value="Genomic_DNA"/>
</dbReference>
<organism evidence="3 4">
    <name type="scientific">Chondrus crispus</name>
    <name type="common">Carrageen Irish moss</name>
    <name type="synonym">Polymorpha crispa</name>
    <dbReference type="NCBI Taxonomy" id="2769"/>
    <lineage>
        <taxon>Eukaryota</taxon>
        <taxon>Rhodophyta</taxon>
        <taxon>Florideophyceae</taxon>
        <taxon>Rhodymeniophycidae</taxon>
        <taxon>Gigartinales</taxon>
        <taxon>Gigartinaceae</taxon>
        <taxon>Chondrus</taxon>
    </lineage>
</organism>
<dbReference type="KEGG" id="ccp:CHC_T00004619001"/>
<dbReference type="RefSeq" id="XP_005716073.1">
    <property type="nucleotide sequence ID" value="XM_005716016.1"/>
</dbReference>
<sequence length="272" mass="30819">MPLVENELGLPDGFVLEINTYLLTVLTDADAKFTPHQVVHKVMQRANELYEKQLFGTKRSLSSAEGKLKKDPQSPLPRHRKRPAESMQYEAPRFGHSRLATATLMKQLTLLKDMDTRKDGFIAEPVEEDLYKWNVHLYFDDVQGSRIASDLAKIAKRDTVKLEFTFPADYPHAPPVVRVAAPYVSAGHVLHRGGLCMELLTASGWAPVNSIDVVCIQIRAMLIQGHARIDPKMQSKITKYTFEGALKDLHLVVKTHRWNAGTPPQLRKKLRY</sequence>
<dbReference type="InterPro" id="IPR000608">
    <property type="entry name" value="UBC"/>
</dbReference>